<proteinExistence type="predicted"/>
<comment type="caution">
    <text evidence="1">The sequence shown here is derived from an EMBL/GenBank/DDBJ whole genome shotgun (WGS) entry which is preliminary data.</text>
</comment>
<reference evidence="1 2" key="1">
    <citation type="submission" date="2020-02" db="EMBL/GenBank/DDBJ databases">
        <title>Genomic Insights into the Phylogeny and Genetic Plasticity of the Human and Animal Enteric Pathogen Clostridium perfringens.</title>
        <authorList>
            <person name="Feng Y."/>
            <person name="Hu Y."/>
        </authorList>
    </citation>
    <scope>NUCLEOTIDE SEQUENCE [LARGE SCALE GENOMIC DNA]</scope>
    <source>
        <strain evidence="1 2">CP-40</strain>
    </source>
</reference>
<dbReference type="EMBL" id="JAALLZ010000006">
    <property type="protein sequence ID" value="NGU31039.1"/>
    <property type="molecule type" value="Genomic_DNA"/>
</dbReference>
<dbReference type="RefSeq" id="WP_164800978.1">
    <property type="nucleotide sequence ID" value="NZ_JAALLZ010000006.1"/>
</dbReference>
<protein>
    <submittedName>
        <fullName evidence="1">Uncharacterized protein</fullName>
    </submittedName>
</protein>
<organism evidence="1 2">
    <name type="scientific">Clostridium perfringens</name>
    <dbReference type="NCBI Taxonomy" id="1502"/>
    <lineage>
        <taxon>Bacteria</taxon>
        <taxon>Bacillati</taxon>
        <taxon>Bacillota</taxon>
        <taxon>Clostridia</taxon>
        <taxon>Eubacteriales</taxon>
        <taxon>Clostridiaceae</taxon>
        <taxon>Clostridium</taxon>
    </lineage>
</organism>
<evidence type="ECO:0000313" key="1">
    <source>
        <dbReference type="EMBL" id="NGU31039.1"/>
    </source>
</evidence>
<sequence length="183" mass="20984">MPKKDEKQTIDLNSISPELIALLTNQIKSELMNSMPTNQADEEEKILNKKVKVTSISSGSIGVYLLNGRFVKWEKAGDSIMLKVEELVNMNSVSEIYLEQPLLIIEDKEVIKYLGLKEKYDLIEKIKDIDKFLKLDREEIATILDSLSKDMRADLSIEIIRKINDGSIDSRVLVEFLKRKLNI</sequence>
<dbReference type="AlphaFoldDB" id="A0AAP6WRW1"/>
<evidence type="ECO:0000313" key="2">
    <source>
        <dbReference type="Proteomes" id="UP000481454"/>
    </source>
</evidence>
<dbReference type="Proteomes" id="UP000481454">
    <property type="component" value="Unassembled WGS sequence"/>
</dbReference>
<name>A0AAP6WRW1_CLOPF</name>
<accession>A0AAP6WRW1</accession>
<gene>
    <name evidence="1" type="ORF">G6Z34_13185</name>
</gene>